<proteinExistence type="predicted"/>
<dbReference type="InParanoid" id="A0A1X7SJF9"/>
<evidence type="ECO:0000256" key="1">
    <source>
        <dbReference type="ARBA" id="ARBA00022468"/>
    </source>
</evidence>
<sequence length="120" mass="13656">MYHLHRVSSPEHVKTNCMPPSNIGIVFGPNLLQQREMIPSLELLANMSYQAKVVEIMAAHVHDIFNVSEEELKLLENESIEDEGNERFVGEEDVPHTQSKALRIGSNFLQSIRTSICIRK</sequence>
<accession>A0A1X7SJF9</accession>
<dbReference type="AlphaFoldDB" id="A0A1X7SJF9"/>
<dbReference type="GO" id="GO:0051056">
    <property type="term" value="P:regulation of small GTPase mediated signal transduction"/>
    <property type="evidence" value="ECO:0007669"/>
    <property type="project" value="UniProtKB-ARBA"/>
</dbReference>
<keyword evidence="1" id="KW-0343">GTPase activation</keyword>
<dbReference type="GO" id="GO:0007165">
    <property type="term" value="P:signal transduction"/>
    <property type="evidence" value="ECO:0007669"/>
    <property type="project" value="InterPro"/>
</dbReference>
<dbReference type="InterPro" id="IPR051025">
    <property type="entry name" value="RhoGAP"/>
</dbReference>
<feature type="domain" description="Rho-GAP" evidence="2">
    <location>
        <begin position="1"/>
        <end position="65"/>
    </location>
</feature>
<dbReference type="SUPFAM" id="SSF48350">
    <property type="entry name" value="GTPase activation domain, GAP"/>
    <property type="match status" value="1"/>
</dbReference>
<evidence type="ECO:0000259" key="2">
    <source>
        <dbReference type="PROSITE" id="PS50238"/>
    </source>
</evidence>
<dbReference type="PROSITE" id="PS50238">
    <property type="entry name" value="RHOGAP"/>
    <property type="match status" value="1"/>
</dbReference>
<evidence type="ECO:0000313" key="3">
    <source>
        <dbReference type="EnsemblMetazoa" id="Aqu2.1.02205_001"/>
    </source>
</evidence>
<dbReference type="PANTHER" id="PTHR15228">
    <property type="entry name" value="SPERMATHECAL PHYSIOLOGY VARIANT"/>
    <property type="match status" value="1"/>
</dbReference>
<dbReference type="EnsemblMetazoa" id="Aqu2.1.02205_001">
    <property type="protein sequence ID" value="Aqu2.1.02205_001"/>
    <property type="gene ID" value="Aqu2.1.02205"/>
</dbReference>
<dbReference type="PANTHER" id="PTHR15228:SF25">
    <property type="entry name" value="F-BAR DOMAIN-CONTAINING PROTEIN"/>
    <property type="match status" value="1"/>
</dbReference>
<name>A0A1X7SJF9_AMPQE</name>
<reference evidence="3" key="1">
    <citation type="submission" date="2017-05" db="UniProtKB">
        <authorList>
            <consortium name="EnsemblMetazoa"/>
        </authorList>
    </citation>
    <scope>IDENTIFICATION</scope>
</reference>
<dbReference type="Gene3D" id="1.10.555.10">
    <property type="entry name" value="Rho GTPase activation protein"/>
    <property type="match status" value="1"/>
</dbReference>
<dbReference type="InterPro" id="IPR000198">
    <property type="entry name" value="RhoGAP_dom"/>
</dbReference>
<dbReference type="GO" id="GO:0005096">
    <property type="term" value="F:GTPase activator activity"/>
    <property type="evidence" value="ECO:0007669"/>
    <property type="project" value="UniProtKB-KW"/>
</dbReference>
<dbReference type="InterPro" id="IPR008936">
    <property type="entry name" value="Rho_GTPase_activation_prot"/>
</dbReference>
<dbReference type="eggNOG" id="KOG1453">
    <property type="taxonomic scope" value="Eukaryota"/>
</dbReference>
<organism evidence="3">
    <name type="scientific">Amphimedon queenslandica</name>
    <name type="common">Sponge</name>
    <dbReference type="NCBI Taxonomy" id="400682"/>
    <lineage>
        <taxon>Eukaryota</taxon>
        <taxon>Metazoa</taxon>
        <taxon>Porifera</taxon>
        <taxon>Demospongiae</taxon>
        <taxon>Heteroscleromorpha</taxon>
        <taxon>Haplosclerida</taxon>
        <taxon>Niphatidae</taxon>
        <taxon>Amphimedon</taxon>
    </lineage>
</organism>
<protein>
    <recommendedName>
        <fullName evidence="2">Rho-GAP domain-containing protein</fullName>
    </recommendedName>
</protein>